<dbReference type="Proteomes" id="UP001175001">
    <property type="component" value="Unassembled WGS sequence"/>
</dbReference>
<organism evidence="2 3">
    <name type="scientific">Lasiodiplodia hormozganensis</name>
    <dbReference type="NCBI Taxonomy" id="869390"/>
    <lineage>
        <taxon>Eukaryota</taxon>
        <taxon>Fungi</taxon>
        <taxon>Dikarya</taxon>
        <taxon>Ascomycota</taxon>
        <taxon>Pezizomycotina</taxon>
        <taxon>Dothideomycetes</taxon>
        <taxon>Dothideomycetes incertae sedis</taxon>
        <taxon>Botryosphaeriales</taxon>
        <taxon>Botryosphaeriaceae</taxon>
        <taxon>Lasiodiplodia</taxon>
    </lineage>
</organism>
<dbReference type="GO" id="GO:0051213">
    <property type="term" value="F:dioxygenase activity"/>
    <property type="evidence" value="ECO:0007669"/>
    <property type="project" value="UniProtKB-KW"/>
</dbReference>
<dbReference type="InterPro" id="IPR051961">
    <property type="entry name" value="Fungal_Metabolite_Diox"/>
</dbReference>
<dbReference type="InterPro" id="IPR008775">
    <property type="entry name" value="Phytyl_CoA_dOase-like"/>
</dbReference>
<gene>
    <name evidence="2" type="primary">kanJ_0</name>
    <name evidence="2" type="ORF">DIS24_g8412</name>
</gene>
<dbReference type="Pfam" id="PF05721">
    <property type="entry name" value="PhyH"/>
    <property type="match status" value="1"/>
</dbReference>
<evidence type="ECO:0000313" key="3">
    <source>
        <dbReference type="Proteomes" id="UP001175001"/>
    </source>
</evidence>
<dbReference type="AlphaFoldDB" id="A0AA40CPX0"/>
<dbReference type="EMBL" id="JAUJDW010000061">
    <property type="protein sequence ID" value="KAK0644929.1"/>
    <property type="molecule type" value="Genomic_DNA"/>
</dbReference>
<protein>
    <submittedName>
        <fullName evidence="2">Kanamycin B dioxygenase</fullName>
    </submittedName>
</protein>
<keyword evidence="3" id="KW-1185">Reference proteome</keyword>
<dbReference type="PANTHER" id="PTHR37563:SF2">
    <property type="entry name" value="PHYTANOYL-COA DIOXYGENASE FAMILY PROTEIN (AFU_ORTHOLOGUE AFUA_2G03330)"/>
    <property type="match status" value="1"/>
</dbReference>
<dbReference type="PANTHER" id="PTHR37563">
    <property type="entry name" value="PHYTANOYL-COA DIOXYGENASE FAMILY PROTEIN (AFU_ORTHOLOGUE AFUA_2G03330)"/>
    <property type="match status" value="1"/>
</dbReference>
<dbReference type="Gene3D" id="2.60.120.620">
    <property type="entry name" value="q2cbj1_9rhob like domain"/>
    <property type="match status" value="1"/>
</dbReference>
<evidence type="ECO:0000256" key="1">
    <source>
        <dbReference type="SAM" id="MobiDB-lite"/>
    </source>
</evidence>
<evidence type="ECO:0000313" key="2">
    <source>
        <dbReference type="EMBL" id="KAK0644929.1"/>
    </source>
</evidence>
<keyword evidence="2" id="KW-0560">Oxidoreductase</keyword>
<proteinExistence type="predicted"/>
<dbReference type="SUPFAM" id="SSF51197">
    <property type="entry name" value="Clavaminate synthase-like"/>
    <property type="match status" value="1"/>
</dbReference>
<feature type="region of interest" description="Disordered" evidence="1">
    <location>
        <begin position="142"/>
        <end position="181"/>
    </location>
</feature>
<comment type="caution">
    <text evidence="2">The sequence shown here is derived from an EMBL/GenBank/DDBJ whole genome shotgun (WGS) entry which is preliminary data.</text>
</comment>
<keyword evidence="2" id="KW-0223">Dioxygenase</keyword>
<reference evidence="2" key="1">
    <citation type="submission" date="2023-06" db="EMBL/GenBank/DDBJ databases">
        <title>Multi-omics analyses reveal the molecular pathogenesis toolkit of Lasiodiplodia hormozganensis, a cross-kingdom pathogen.</title>
        <authorList>
            <person name="Felix C."/>
            <person name="Meneses R."/>
            <person name="Goncalves M.F.M."/>
            <person name="Tilleman L."/>
            <person name="Duarte A.S."/>
            <person name="Jorrin-Novo J.V."/>
            <person name="Van De Peer Y."/>
            <person name="Deforce D."/>
            <person name="Van Nieuwerburgh F."/>
            <person name="Esteves A.C."/>
            <person name="Alves A."/>
        </authorList>
    </citation>
    <scope>NUCLEOTIDE SEQUENCE</scope>
    <source>
        <strain evidence="2">CBS 339.90</strain>
    </source>
</reference>
<accession>A0AA40CPX0</accession>
<sequence length="348" mass="38865">MWTVKTARQVYRHVSSGYYAKTATISVRLFASHANLPSTPISIKVSKAEVEAGKLGWRNVEIATRALHRDGLVVLEDLIKHENLDKLNKKMVKDAYVLQAMGDDGPFNYNKGNIQQDPPLTEQWWDPSIFVNPIVTQVTSTSLGPNPRLSFVSGNTALPPSADDGESQPQAQPTHTDADFDHPASPFALVVNVPLVTMTPANGSTEVWLGTHTGSDLSVQEGRHGERASGRIREELLRQRREVRPPSQPVVPKGAVVVRDLRLWHGGMPNLSKDPRVMLAMIHFAPWYRNPMFVEFANELRPALSNERTGLQVQGTFIPEEEVEKRYLNKPYGNAYDFSQQQPVEGIF</sequence>
<name>A0AA40CPX0_9PEZI</name>